<evidence type="ECO:0000256" key="3">
    <source>
        <dbReference type="PROSITE-ProRule" id="PRU00277"/>
    </source>
</evidence>
<keyword evidence="7" id="KW-1185">Reference proteome</keyword>
<accession>A0ABN6EG27</accession>
<dbReference type="PROSITE" id="PS50059">
    <property type="entry name" value="FKBP_PPIASE"/>
    <property type="match status" value="1"/>
</dbReference>
<organism evidence="6 7">
    <name type="scientific">Prevotella herbatica</name>
    <dbReference type="NCBI Taxonomy" id="2801997"/>
    <lineage>
        <taxon>Bacteria</taxon>
        <taxon>Pseudomonadati</taxon>
        <taxon>Bacteroidota</taxon>
        <taxon>Bacteroidia</taxon>
        <taxon>Bacteroidales</taxon>
        <taxon>Prevotellaceae</taxon>
        <taxon>Prevotella</taxon>
    </lineage>
</organism>
<feature type="domain" description="PPIase FKBP-type" evidence="5">
    <location>
        <begin position="105"/>
        <end position="216"/>
    </location>
</feature>
<comment type="similarity">
    <text evidence="4">Belongs to the FKBP-type PPIase family.</text>
</comment>
<evidence type="ECO:0000313" key="6">
    <source>
        <dbReference type="EMBL" id="BCS84852.1"/>
    </source>
</evidence>
<sequence>MVESKFIKSMKKRSLLKFVALLPLFLVSCSETDDELNEFSNWKDKNEKYFTDIYIYADSAINNGSKDWKIIREWSLEDNYSTAKENNIVVNILKTGNASTCPIYTDSVRVHIQGRILPSTTYSKGYPFWESFDDKLDVTTSLPFLLSANGIIPSGTNTVNSKQIDGLSTALQQMHLGDRWIVYVPYQYGYGTVNNSSPLVPAYSTLIFDVSLVGIYHSGNRIPKWE</sequence>
<evidence type="ECO:0000256" key="4">
    <source>
        <dbReference type="RuleBase" id="RU003915"/>
    </source>
</evidence>
<dbReference type="Pfam" id="PF00254">
    <property type="entry name" value="FKBP_C"/>
    <property type="match status" value="1"/>
</dbReference>
<proteinExistence type="inferred from homology"/>
<dbReference type="PROSITE" id="PS51257">
    <property type="entry name" value="PROKAR_LIPOPROTEIN"/>
    <property type="match status" value="1"/>
</dbReference>
<gene>
    <name evidence="6" type="ORF">prwr041_07450</name>
</gene>
<dbReference type="EMBL" id="AP024484">
    <property type="protein sequence ID" value="BCS84852.1"/>
    <property type="molecule type" value="Genomic_DNA"/>
</dbReference>
<evidence type="ECO:0000259" key="5">
    <source>
        <dbReference type="PROSITE" id="PS50059"/>
    </source>
</evidence>
<evidence type="ECO:0000256" key="1">
    <source>
        <dbReference type="ARBA" id="ARBA00000971"/>
    </source>
</evidence>
<dbReference type="InterPro" id="IPR001179">
    <property type="entry name" value="PPIase_FKBP_dom"/>
</dbReference>
<keyword evidence="3 4" id="KW-0413">Isomerase</keyword>
<dbReference type="Gene3D" id="3.10.50.40">
    <property type="match status" value="1"/>
</dbReference>
<dbReference type="Proteomes" id="UP001319045">
    <property type="component" value="Chromosome"/>
</dbReference>
<dbReference type="InterPro" id="IPR046357">
    <property type="entry name" value="PPIase_dom_sf"/>
</dbReference>
<comment type="catalytic activity">
    <reaction evidence="1 3 4">
        <text>[protein]-peptidylproline (omega=180) = [protein]-peptidylproline (omega=0)</text>
        <dbReference type="Rhea" id="RHEA:16237"/>
        <dbReference type="Rhea" id="RHEA-COMP:10747"/>
        <dbReference type="Rhea" id="RHEA-COMP:10748"/>
        <dbReference type="ChEBI" id="CHEBI:83833"/>
        <dbReference type="ChEBI" id="CHEBI:83834"/>
        <dbReference type="EC" id="5.2.1.8"/>
    </reaction>
</comment>
<dbReference type="SUPFAM" id="SSF54534">
    <property type="entry name" value="FKBP-like"/>
    <property type="match status" value="1"/>
</dbReference>
<reference evidence="6 7" key="1">
    <citation type="journal article" date="2022" name="Int. J. Syst. Evol. Microbiol.">
        <title>Prevotella herbatica sp. nov., a plant polysaccharide-decomposing anaerobic bacterium isolated from a methanogenic reactor.</title>
        <authorList>
            <person name="Uek A."/>
            <person name="Tonouchi A."/>
            <person name="Kaku N."/>
            <person name="Ueki K."/>
        </authorList>
    </citation>
    <scope>NUCLEOTIDE SEQUENCE [LARGE SCALE GENOMIC DNA]</scope>
    <source>
        <strain evidence="6 7">WR041</strain>
    </source>
</reference>
<evidence type="ECO:0000313" key="7">
    <source>
        <dbReference type="Proteomes" id="UP001319045"/>
    </source>
</evidence>
<keyword evidence="2 3" id="KW-0697">Rotamase</keyword>
<evidence type="ECO:0000256" key="2">
    <source>
        <dbReference type="ARBA" id="ARBA00023110"/>
    </source>
</evidence>
<dbReference type="GO" id="GO:0016853">
    <property type="term" value="F:isomerase activity"/>
    <property type="evidence" value="ECO:0007669"/>
    <property type="project" value="UniProtKB-KW"/>
</dbReference>
<name>A0ABN6EG27_9BACT</name>
<protein>
    <recommendedName>
        <fullName evidence="4">Peptidyl-prolyl cis-trans isomerase</fullName>
        <ecNumber evidence="4">5.2.1.8</ecNumber>
    </recommendedName>
</protein>
<dbReference type="EC" id="5.2.1.8" evidence="4"/>